<reference evidence="6" key="2">
    <citation type="submission" date="2025-08" db="UniProtKB">
        <authorList>
            <consortium name="Ensembl"/>
        </authorList>
    </citation>
    <scope>IDENTIFICATION</scope>
</reference>
<protein>
    <recommendedName>
        <fullName evidence="5">CUB domain-containing protein</fullName>
    </recommendedName>
</protein>
<dbReference type="GeneTree" id="ENSGT00990000211899"/>
<evidence type="ECO:0000256" key="3">
    <source>
        <dbReference type="PROSITE-ProRule" id="PRU00059"/>
    </source>
</evidence>
<keyword evidence="7" id="KW-1185">Reference proteome</keyword>
<keyword evidence="2" id="KW-0325">Glycoprotein</keyword>
<name>A0A671WNI5_SPAAU</name>
<dbReference type="SUPFAM" id="SSF49854">
    <property type="entry name" value="Spermadhesin, CUB domain"/>
    <property type="match status" value="1"/>
</dbReference>
<reference evidence="6" key="1">
    <citation type="submission" date="2021-04" db="EMBL/GenBank/DDBJ databases">
        <authorList>
            <consortium name="Wellcome Sanger Institute Data Sharing"/>
        </authorList>
    </citation>
    <scope>NUCLEOTIDE SEQUENCE [LARGE SCALE GENOMIC DNA]</scope>
</reference>
<keyword evidence="1" id="KW-1015">Disulfide bond</keyword>
<dbReference type="InterPro" id="IPR035914">
    <property type="entry name" value="Sperma_CUB_dom_sf"/>
</dbReference>
<evidence type="ECO:0000313" key="6">
    <source>
        <dbReference type="Ensembl" id="ENSSAUP00010039489.1"/>
    </source>
</evidence>
<dbReference type="AlphaFoldDB" id="A0A671WNI5"/>
<dbReference type="PROSITE" id="PS01180">
    <property type="entry name" value="CUB"/>
    <property type="match status" value="1"/>
</dbReference>
<comment type="caution">
    <text evidence="3">Lacks conserved residue(s) required for the propagation of feature annotation.</text>
</comment>
<dbReference type="PANTHER" id="PTHR24255:SF25">
    <property type="entry name" value="COMPLEMENT C1R SUBCOMPONENT"/>
    <property type="match status" value="1"/>
</dbReference>
<feature type="signal peptide" evidence="4">
    <location>
        <begin position="1"/>
        <end position="18"/>
    </location>
</feature>
<dbReference type="SMART" id="SM00042">
    <property type="entry name" value="CUB"/>
    <property type="match status" value="1"/>
</dbReference>
<dbReference type="GO" id="GO:0031638">
    <property type="term" value="P:zymogen activation"/>
    <property type="evidence" value="ECO:0007669"/>
    <property type="project" value="TreeGrafter"/>
</dbReference>
<keyword evidence="4" id="KW-0732">Signal</keyword>
<dbReference type="GO" id="GO:0004252">
    <property type="term" value="F:serine-type endopeptidase activity"/>
    <property type="evidence" value="ECO:0007669"/>
    <property type="project" value="TreeGrafter"/>
</dbReference>
<dbReference type="InterPro" id="IPR000859">
    <property type="entry name" value="CUB_dom"/>
</dbReference>
<dbReference type="GO" id="GO:0072562">
    <property type="term" value="C:blood microparticle"/>
    <property type="evidence" value="ECO:0007669"/>
    <property type="project" value="TreeGrafter"/>
</dbReference>
<organism evidence="6 7">
    <name type="scientific">Sparus aurata</name>
    <name type="common">Gilthead sea bream</name>
    <dbReference type="NCBI Taxonomy" id="8175"/>
    <lineage>
        <taxon>Eukaryota</taxon>
        <taxon>Metazoa</taxon>
        <taxon>Chordata</taxon>
        <taxon>Craniata</taxon>
        <taxon>Vertebrata</taxon>
        <taxon>Euteleostomi</taxon>
        <taxon>Actinopterygii</taxon>
        <taxon>Neopterygii</taxon>
        <taxon>Teleostei</taxon>
        <taxon>Neoteleostei</taxon>
        <taxon>Acanthomorphata</taxon>
        <taxon>Eupercaria</taxon>
        <taxon>Spariformes</taxon>
        <taxon>Sparidae</taxon>
        <taxon>Sparus</taxon>
    </lineage>
</organism>
<sequence>MIIVSLCLFCFCLHQLWTCSLIPTLFMYNSRFLCLSVHSPQYPRPYLPNLLMKRDLSVPKGYHIQLSLTHLDIEESSGCSQDSLTVRVLHDQEVLGKFCGQKNSTDYPDRESILSQSNKLSLIFRTSDSTPELQQHIGFSGVYKAIGRVFMITSPFSTILYFL</sequence>
<dbReference type="Ensembl" id="ENSSAUT00010041626.1">
    <property type="protein sequence ID" value="ENSSAUP00010039489.1"/>
    <property type="gene ID" value="ENSSAUG00010016642.1"/>
</dbReference>
<dbReference type="Gene3D" id="2.60.120.290">
    <property type="entry name" value="Spermadhesin, CUB domain"/>
    <property type="match status" value="1"/>
</dbReference>
<evidence type="ECO:0000256" key="4">
    <source>
        <dbReference type="SAM" id="SignalP"/>
    </source>
</evidence>
<feature type="domain" description="CUB" evidence="5">
    <location>
        <begin position="19"/>
        <end position="146"/>
    </location>
</feature>
<dbReference type="PANTHER" id="PTHR24255">
    <property type="entry name" value="COMPLEMENT COMPONENT 1, S SUBCOMPONENT-RELATED"/>
    <property type="match status" value="1"/>
</dbReference>
<accession>A0A671WNI5</accession>
<proteinExistence type="predicted"/>
<dbReference type="CDD" id="cd00041">
    <property type="entry name" value="CUB"/>
    <property type="match status" value="1"/>
</dbReference>
<evidence type="ECO:0000313" key="7">
    <source>
        <dbReference type="Proteomes" id="UP000472265"/>
    </source>
</evidence>
<dbReference type="InParanoid" id="A0A671WNI5"/>
<evidence type="ECO:0000259" key="5">
    <source>
        <dbReference type="PROSITE" id="PS01180"/>
    </source>
</evidence>
<dbReference type="Proteomes" id="UP000472265">
    <property type="component" value="Chromosome 17"/>
</dbReference>
<feature type="chain" id="PRO_5025645285" description="CUB domain-containing protein" evidence="4">
    <location>
        <begin position="19"/>
        <end position="163"/>
    </location>
</feature>
<dbReference type="Pfam" id="PF00431">
    <property type="entry name" value="CUB"/>
    <property type="match status" value="1"/>
</dbReference>
<reference evidence="6" key="3">
    <citation type="submission" date="2025-09" db="UniProtKB">
        <authorList>
            <consortium name="Ensembl"/>
        </authorList>
    </citation>
    <scope>IDENTIFICATION</scope>
</reference>
<evidence type="ECO:0000256" key="2">
    <source>
        <dbReference type="ARBA" id="ARBA00023180"/>
    </source>
</evidence>
<evidence type="ECO:0000256" key="1">
    <source>
        <dbReference type="ARBA" id="ARBA00023157"/>
    </source>
</evidence>